<protein>
    <recommendedName>
        <fullName evidence="2">D-aminoacyl-tRNA deacylase</fullName>
        <shortName evidence="2">DTD</shortName>
        <ecNumber evidence="2">3.1.1.96</ecNumber>
    </recommendedName>
    <alternativeName>
        <fullName evidence="2">Gly-tRNA(Ala) deacylase</fullName>
        <ecNumber evidence="2">3.1.1.-</ecNumber>
    </alternativeName>
</protein>
<comment type="catalytic activity">
    <reaction evidence="2">
        <text>a D-aminoacyl-tRNA + H2O = a tRNA + a D-alpha-amino acid + H(+)</text>
        <dbReference type="Rhea" id="RHEA:13953"/>
        <dbReference type="Rhea" id="RHEA-COMP:10123"/>
        <dbReference type="Rhea" id="RHEA-COMP:10124"/>
        <dbReference type="ChEBI" id="CHEBI:15377"/>
        <dbReference type="ChEBI" id="CHEBI:15378"/>
        <dbReference type="ChEBI" id="CHEBI:59871"/>
        <dbReference type="ChEBI" id="CHEBI:78442"/>
        <dbReference type="ChEBI" id="CHEBI:79333"/>
        <dbReference type="EC" id="3.1.1.96"/>
    </reaction>
</comment>
<dbReference type="Proteomes" id="UP001145050">
    <property type="component" value="Unassembled WGS sequence"/>
</dbReference>
<organism evidence="3 4">
    <name type="scientific">Terrihalobacillus insolitus</name>
    <dbReference type="NCBI Taxonomy" id="2950438"/>
    <lineage>
        <taxon>Bacteria</taxon>
        <taxon>Bacillati</taxon>
        <taxon>Bacillota</taxon>
        <taxon>Bacilli</taxon>
        <taxon>Bacillales</taxon>
        <taxon>Bacillaceae</taxon>
        <taxon>Terrihalobacillus</taxon>
    </lineage>
</organism>
<comment type="subunit">
    <text evidence="2">Homodimer.</text>
</comment>
<dbReference type="SUPFAM" id="SSF69500">
    <property type="entry name" value="DTD-like"/>
    <property type="match status" value="1"/>
</dbReference>
<keyword evidence="2" id="KW-0694">RNA-binding</keyword>
<comment type="catalytic activity">
    <reaction evidence="2">
        <text>glycyl-tRNA(Ala) + H2O = tRNA(Ala) + glycine + H(+)</text>
        <dbReference type="Rhea" id="RHEA:53744"/>
        <dbReference type="Rhea" id="RHEA-COMP:9657"/>
        <dbReference type="Rhea" id="RHEA-COMP:13640"/>
        <dbReference type="ChEBI" id="CHEBI:15377"/>
        <dbReference type="ChEBI" id="CHEBI:15378"/>
        <dbReference type="ChEBI" id="CHEBI:57305"/>
        <dbReference type="ChEBI" id="CHEBI:78442"/>
        <dbReference type="ChEBI" id="CHEBI:78522"/>
    </reaction>
</comment>
<proteinExistence type="inferred from homology"/>
<keyword evidence="2" id="KW-0820">tRNA-binding</keyword>
<sequence length="153" mass="16814">MKAVIQRARSANVSVNGKVTGKIDSGLVVLLGVTHDDTPQDASYLANKIGNIRIFEDENGKMNFSVKNVGGDVLSISQFTLYGDCTKGRRPNFMEAAKADTAKQLYETFNHFVEQEGIHVETGVFGEMMDVQLTNDGPVTLMIDSRKKRDNGK</sequence>
<dbReference type="PANTHER" id="PTHR10472:SF5">
    <property type="entry name" value="D-AMINOACYL-TRNA DEACYLASE 1"/>
    <property type="match status" value="1"/>
</dbReference>
<dbReference type="NCBIfam" id="TIGR00256">
    <property type="entry name" value="D-aminoacyl-tRNA deacylase"/>
    <property type="match status" value="1"/>
</dbReference>
<dbReference type="EMBL" id="JAMQKB010000003">
    <property type="protein sequence ID" value="MDC3423848.1"/>
    <property type="molecule type" value="Genomic_DNA"/>
</dbReference>
<comment type="similarity">
    <text evidence="1 2">Belongs to the DTD family.</text>
</comment>
<keyword evidence="2" id="KW-0963">Cytoplasm</keyword>
<gene>
    <name evidence="2 3" type="primary">dtd</name>
    <name evidence="3" type="ORF">NC797_04905</name>
</gene>
<comment type="subcellular location">
    <subcellularLocation>
        <location evidence="2">Cytoplasm</location>
    </subcellularLocation>
</comment>
<dbReference type="Pfam" id="PF02580">
    <property type="entry name" value="Tyr_Deacylase"/>
    <property type="match status" value="1"/>
</dbReference>
<comment type="domain">
    <text evidence="2">A Gly-cisPro motif from one monomer fits into the active site of the other monomer to allow specific chiral rejection of L-amino acids.</text>
</comment>
<comment type="function">
    <text evidence="2">An aminoacyl-tRNA editing enzyme that deacylates mischarged D-aminoacyl-tRNAs. Also deacylates mischarged glycyl-tRNA(Ala), protecting cells against glycine mischarging by AlaRS. Acts via tRNA-based rather than protein-based catalysis; rejects L-amino acids rather than detecting D-amino acids in the active site. By recycling D-aminoacyl-tRNA to D-amino acids and free tRNA molecules, this enzyme counteracts the toxicity associated with the formation of D-aminoacyl-tRNA entities in vivo and helps enforce protein L-homochirality.</text>
</comment>
<reference evidence="3" key="1">
    <citation type="submission" date="2022-06" db="EMBL/GenBank/DDBJ databases">
        <title>Aquibacillus sp. a new bacterium isolated from soil saline samples.</title>
        <authorList>
            <person name="Galisteo C."/>
            <person name="De La Haba R."/>
            <person name="Sanchez-Porro C."/>
            <person name="Ventosa A."/>
        </authorList>
    </citation>
    <scope>NUCLEOTIDE SEQUENCE</scope>
    <source>
        <strain evidence="3">3ASR75-11</strain>
    </source>
</reference>
<dbReference type="EC" id="3.1.1.96" evidence="2"/>
<dbReference type="HAMAP" id="MF_00518">
    <property type="entry name" value="Deacylase_Dtd"/>
    <property type="match status" value="1"/>
</dbReference>
<dbReference type="CDD" id="cd00563">
    <property type="entry name" value="Dtyr_deacylase"/>
    <property type="match status" value="1"/>
</dbReference>
<dbReference type="GO" id="GO:0043908">
    <property type="term" value="F:Ser(Gly)-tRNA(Ala) hydrolase activity"/>
    <property type="evidence" value="ECO:0007669"/>
    <property type="project" value="UniProtKB-UniRule"/>
</dbReference>
<dbReference type="GO" id="GO:0000049">
    <property type="term" value="F:tRNA binding"/>
    <property type="evidence" value="ECO:0007669"/>
    <property type="project" value="UniProtKB-UniRule"/>
</dbReference>
<dbReference type="AlphaFoldDB" id="A0A9X4AMT7"/>
<evidence type="ECO:0000313" key="3">
    <source>
        <dbReference type="EMBL" id="MDC3423848.1"/>
    </source>
</evidence>
<dbReference type="GO" id="GO:0019478">
    <property type="term" value="P:D-amino acid catabolic process"/>
    <property type="evidence" value="ECO:0007669"/>
    <property type="project" value="UniProtKB-UniRule"/>
</dbReference>
<feature type="short sequence motif" description="Gly-cisPro motif, important for rejection of L-amino acids" evidence="2">
    <location>
        <begin position="137"/>
        <end position="138"/>
    </location>
</feature>
<name>A0A9X4AMT7_9BACI</name>
<dbReference type="GO" id="GO:0005737">
    <property type="term" value="C:cytoplasm"/>
    <property type="evidence" value="ECO:0007669"/>
    <property type="project" value="UniProtKB-SubCell"/>
</dbReference>
<dbReference type="Gene3D" id="3.50.80.10">
    <property type="entry name" value="D-tyrosyl-tRNA(Tyr) deacylase"/>
    <property type="match status" value="1"/>
</dbReference>
<dbReference type="PANTHER" id="PTHR10472">
    <property type="entry name" value="D-TYROSYL-TRNA TYR DEACYLASE"/>
    <property type="match status" value="1"/>
</dbReference>
<evidence type="ECO:0000256" key="1">
    <source>
        <dbReference type="ARBA" id="ARBA00009673"/>
    </source>
</evidence>
<evidence type="ECO:0000256" key="2">
    <source>
        <dbReference type="HAMAP-Rule" id="MF_00518"/>
    </source>
</evidence>
<dbReference type="EC" id="3.1.1.-" evidence="2"/>
<keyword evidence="2 3" id="KW-0378">Hydrolase</keyword>
<dbReference type="FunFam" id="3.50.80.10:FF:000001">
    <property type="entry name" value="D-aminoacyl-tRNA deacylase"/>
    <property type="match status" value="1"/>
</dbReference>
<dbReference type="GO" id="GO:0051500">
    <property type="term" value="F:D-tyrosyl-tRNA(Tyr) deacylase activity"/>
    <property type="evidence" value="ECO:0007669"/>
    <property type="project" value="TreeGrafter"/>
</dbReference>
<keyword evidence="4" id="KW-1185">Reference proteome</keyword>
<comment type="caution">
    <text evidence="3">The sequence shown here is derived from an EMBL/GenBank/DDBJ whole genome shotgun (WGS) entry which is preliminary data.</text>
</comment>
<dbReference type="InterPro" id="IPR003732">
    <property type="entry name" value="Daa-tRNA_deacyls_DTD"/>
</dbReference>
<dbReference type="GO" id="GO:0106026">
    <property type="term" value="F:Gly-tRNA(Ala) deacylase activity"/>
    <property type="evidence" value="ECO:0007669"/>
    <property type="project" value="UniProtKB-UniRule"/>
</dbReference>
<evidence type="ECO:0000313" key="4">
    <source>
        <dbReference type="Proteomes" id="UP001145050"/>
    </source>
</evidence>
<accession>A0A9X4AMT7</accession>
<dbReference type="InterPro" id="IPR023509">
    <property type="entry name" value="DTD-like_sf"/>
</dbReference>
<dbReference type="RefSeq" id="WP_272435624.1">
    <property type="nucleotide sequence ID" value="NZ_JAMQKB010000003.1"/>
</dbReference>